<evidence type="ECO:0000256" key="8">
    <source>
        <dbReference type="ARBA" id="ARBA00023136"/>
    </source>
</evidence>
<feature type="compositionally biased region" description="Pro residues" evidence="9">
    <location>
        <begin position="140"/>
        <end position="166"/>
    </location>
</feature>
<keyword evidence="3" id="KW-1003">Cell membrane</keyword>
<evidence type="ECO:0000256" key="3">
    <source>
        <dbReference type="ARBA" id="ARBA00022475"/>
    </source>
</evidence>
<dbReference type="RefSeq" id="WP_182161705.1">
    <property type="nucleotide sequence ID" value="NZ_JACEZT010000005.1"/>
</dbReference>
<evidence type="ECO:0000256" key="1">
    <source>
        <dbReference type="ARBA" id="ARBA00004533"/>
    </source>
</evidence>
<evidence type="ECO:0000256" key="4">
    <source>
        <dbReference type="ARBA" id="ARBA00022519"/>
    </source>
</evidence>
<dbReference type="GO" id="GO:0005886">
    <property type="term" value="C:plasma membrane"/>
    <property type="evidence" value="ECO:0007669"/>
    <property type="project" value="UniProtKB-SubCell"/>
</dbReference>
<evidence type="ECO:0000256" key="7">
    <source>
        <dbReference type="ARBA" id="ARBA00022989"/>
    </source>
</evidence>
<dbReference type="Pfam" id="PF11356">
    <property type="entry name" value="T2SSC"/>
    <property type="match status" value="1"/>
</dbReference>
<proteinExistence type="predicted"/>
<evidence type="ECO:0000256" key="6">
    <source>
        <dbReference type="ARBA" id="ARBA00022927"/>
    </source>
</evidence>
<dbReference type="Gene3D" id="2.30.30.830">
    <property type="match status" value="1"/>
</dbReference>
<sequence>MKRLPFILTVAAVAALSASLAYWGLQLFKPQQRPIAAAPAASAPEPSLDAAKGLFGGQIAVAVASNYQLKGVVAAGIGRDSAAILAVDNKPAMALAVGREVAPGVTVKEVHPKYVLLSEGGVVKRIDLAGDAGPQNNPNVAPPSITPPAMPQPQVPPVVQPQPAVMPQPQVQQSPPAPGPGPERR</sequence>
<keyword evidence="4" id="KW-0997">Cell inner membrane</keyword>
<evidence type="ECO:0000259" key="10">
    <source>
        <dbReference type="Pfam" id="PF11356"/>
    </source>
</evidence>
<keyword evidence="6" id="KW-0653">Protein transport</keyword>
<dbReference type="InterPro" id="IPR024961">
    <property type="entry name" value="T2SS_GspC_N"/>
</dbReference>
<accession>A0A7W2ERG7</accession>
<feature type="domain" description="Type II secretion system protein GspC N-terminal" evidence="10">
    <location>
        <begin position="64"/>
        <end position="126"/>
    </location>
</feature>
<feature type="compositionally biased region" description="Pro residues" evidence="9">
    <location>
        <begin position="175"/>
        <end position="185"/>
    </location>
</feature>
<keyword evidence="8" id="KW-0472">Membrane</keyword>
<evidence type="ECO:0000256" key="2">
    <source>
        <dbReference type="ARBA" id="ARBA00022448"/>
    </source>
</evidence>
<comment type="caution">
    <text evidence="11">The sequence shown here is derived from an EMBL/GenBank/DDBJ whole genome shotgun (WGS) entry which is preliminary data.</text>
</comment>
<evidence type="ECO:0000256" key="9">
    <source>
        <dbReference type="SAM" id="MobiDB-lite"/>
    </source>
</evidence>
<feature type="region of interest" description="Disordered" evidence="9">
    <location>
        <begin position="129"/>
        <end position="185"/>
    </location>
</feature>
<dbReference type="AlphaFoldDB" id="A0A7W2ERG7"/>
<comment type="subcellular location">
    <subcellularLocation>
        <location evidence="1">Cell inner membrane</location>
    </subcellularLocation>
</comment>
<dbReference type="EMBL" id="JACEZT010000005">
    <property type="protein sequence ID" value="MBA5637236.1"/>
    <property type="molecule type" value="Genomic_DNA"/>
</dbReference>
<keyword evidence="12" id="KW-1185">Reference proteome</keyword>
<organism evidence="11 12">
    <name type="scientific">Rugamonas brunnea</name>
    <dbReference type="NCBI Taxonomy" id="2758569"/>
    <lineage>
        <taxon>Bacteria</taxon>
        <taxon>Pseudomonadati</taxon>
        <taxon>Pseudomonadota</taxon>
        <taxon>Betaproteobacteria</taxon>
        <taxon>Burkholderiales</taxon>
        <taxon>Oxalobacteraceae</taxon>
        <taxon>Telluria group</taxon>
        <taxon>Rugamonas</taxon>
    </lineage>
</organism>
<gene>
    <name evidence="11" type="ORF">H3H37_09225</name>
</gene>
<keyword evidence="2" id="KW-0813">Transport</keyword>
<reference evidence="11 12" key="1">
    <citation type="submission" date="2020-07" db="EMBL/GenBank/DDBJ databases">
        <title>Novel species isolated from subtropical streams in China.</title>
        <authorList>
            <person name="Lu H."/>
        </authorList>
    </citation>
    <scope>NUCLEOTIDE SEQUENCE [LARGE SCALE GENOMIC DNA]</scope>
    <source>
        <strain evidence="11 12">LX20W</strain>
    </source>
</reference>
<evidence type="ECO:0000313" key="11">
    <source>
        <dbReference type="EMBL" id="MBA5637236.1"/>
    </source>
</evidence>
<name>A0A7W2ERG7_9BURK</name>
<keyword evidence="7" id="KW-1133">Transmembrane helix</keyword>
<dbReference type="GO" id="GO:0015031">
    <property type="term" value="P:protein transport"/>
    <property type="evidence" value="ECO:0007669"/>
    <property type="project" value="UniProtKB-KW"/>
</dbReference>
<evidence type="ECO:0000313" key="12">
    <source>
        <dbReference type="Proteomes" id="UP000534388"/>
    </source>
</evidence>
<dbReference type="Proteomes" id="UP000534388">
    <property type="component" value="Unassembled WGS sequence"/>
</dbReference>
<protein>
    <recommendedName>
        <fullName evidence="10">Type II secretion system protein GspC N-terminal domain-containing protein</fullName>
    </recommendedName>
</protein>
<keyword evidence="5" id="KW-0812">Transmembrane</keyword>
<evidence type="ECO:0000256" key="5">
    <source>
        <dbReference type="ARBA" id="ARBA00022692"/>
    </source>
</evidence>